<evidence type="ECO:0000256" key="4">
    <source>
        <dbReference type="SAM" id="SignalP"/>
    </source>
</evidence>
<accession>A0A2G8KHS8</accession>
<feature type="domain" description="Ig-like" evidence="6">
    <location>
        <begin position="145"/>
        <end position="237"/>
    </location>
</feature>
<feature type="chain" id="PRO_5013708211" evidence="4">
    <location>
        <begin position="25"/>
        <end position="684"/>
    </location>
</feature>
<dbReference type="PANTHER" id="PTHR24418">
    <property type="entry name" value="TYROSINE-PROTEIN KINASE"/>
    <property type="match status" value="1"/>
</dbReference>
<feature type="domain" description="Protein kinase" evidence="5">
    <location>
        <begin position="260"/>
        <end position="576"/>
    </location>
</feature>
<evidence type="ECO:0000256" key="2">
    <source>
        <dbReference type="ARBA" id="ARBA00022840"/>
    </source>
</evidence>
<keyword evidence="4" id="KW-0732">Signal</keyword>
<evidence type="ECO:0000259" key="6">
    <source>
        <dbReference type="PROSITE" id="PS50835"/>
    </source>
</evidence>
<gene>
    <name evidence="7" type="ORF">BSL78_15591</name>
</gene>
<dbReference type="STRING" id="307972.A0A2G8KHS8"/>
<protein>
    <submittedName>
        <fullName evidence="7">Uncharacterized protein</fullName>
    </submittedName>
</protein>
<dbReference type="InterPro" id="IPR000719">
    <property type="entry name" value="Prot_kinase_dom"/>
</dbReference>
<evidence type="ECO:0000259" key="5">
    <source>
        <dbReference type="PROSITE" id="PS50011"/>
    </source>
</evidence>
<keyword evidence="1" id="KW-0547">Nucleotide-binding</keyword>
<keyword evidence="2" id="KW-0067">ATP-binding</keyword>
<dbReference type="AlphaFoldDB" id="A0A2G8KHS8"/>
<organism evidence="7 8">
    <name type="scientific">Stichopus japonicus</name>
    <name type="common">Sea cucumber</name>
    <dbReference type="NCBI Taxonomy" id="307972"/>
    <lineage>
        <taxon>Eukaryota</taxon>
        <taxon>Metazoa</taxon>
        <taxon>Echinodermata</taxon>
        <taxon>Eleutherozoa</taxon>
        <taxon>Echinozoa</taxon>
        <taxon>Holothuroidea</taxon>
        <taxon>Aspidochirotacea</taxon>
        <taxon>Aspidochirotida</taxon>
        <taxon>Stichopodidae</taxon>
        <taxon>Apostichopus</taxon>
    </lineage>
</organism>
<dbReference type="InterPro" id="IPR001245">
    <property type="entry name" value="Ser-Thr/Tyr_kinase_cat_dom"/>
</dbReference>
<dbReference type="PROSITE" id="PS50011">
    <property type="entry name" value="PROTEIN_KINASE_DOM"/>
    <property type="match status" value="1"/>
</dbReference>
<dbReference type="InterPro" id="IPR007110">
    <property type="entry name" value="Ig-like_dom"/>
</dbReference>
<dbReference type="OrthoDB" id="4062651at2759"/>
<dbReference type="Gene3D" id="1.10.510.10">
    <property type="entry name" value="Transferase(Phosphotransferase) domain 1"/>
    <property type="match status" value="1"/>
</dbReference>
<dbReference type="SUPFAM" id="SSF56112">
    <property type="entry name" value="Protein kinase-like (PK-like)"/>
    <property type="match status" value="1"/>
</dbReference>
<comment type="caution">
    <text evidence="7">The sequence shown here is derived from an EMBL/GenBank/DDBJ whole genome shotgun (WGS) entry which is preliminary data.</text>
</comment>
<dbReference type="InterPro" id="IPR050198">
    <property type="entry name" value="Non-receptor_tyrosine_kinases"/>
</dbReference>
<evidence type="ECO:0000256" key="3">
    <source>
        <dbReference type="SAM" id="MobiDB-lite"/>
    </source>
</evidence>
<evidence type="ECO:0000313" key="8">
    <source>
        <dbReference type="Proteomes" id="UP000230750"/>
    </source>
</evidence>
<dbReference type="InterPro" id="IPR011009">
    <property type="entry name" value="Kinase-like_dom_sf"/>
</dbReference>
<dbReference type="GO" id="GO:0004672">
    <property type="term" value="F:protein kinase activity"/>
    <property type="evidence" value="ECO:0007669"/>
    <property type="project" value="InterPro"/>
</dbReference>
<dbReference type="GO" id="GO:0005524">
    <property type="term" value="F:ATP binding"/>
    <property type="evidence" value="ECO:0007669"/>
    <property type="project" value="UniProtKB-KW"/>
</dbReference>
<sequence>MECFLVLLLTFTTFHTGLLQAVRGNEPVSVLIGETLRFKCSPISTTVNTILVNHAEMFSLNHKVVLHCVTFNTENKRCIEHHPSVTCYINRNVSQYDLTIEFGSANFSQVGNYTCQYFRDDQFLGEEFTLVDVYELPFDTVLISPDFEVKANNSNDNQYSFVAGDCVSLSCMTTSRPSVEISWTYPAWMKVKKEAVRTMATPYLTLVNSTISFIMSSSLNSRTISCFIHYAHNTTLFRRDAYLITLEAVHTSDKITGLAETGMEQLGDGNALNLREGKPSHNINGTDETTEDEGKRAKIKIISPKDIEFTGEIASSSFVTRWVGKIYFADKMQPSLISFVKPQTKPQLQFVWNNYINCLLALAEHKNILTTFGICHGKDVVYAAQRFNDSRTLNAYLKTESKRIGPWKETFIALLTAAYDVISGLEFLTNNECCHPGLCTHRILVESHQTCKLYAFCKQDDAVEVLEQFNLEEESHVLKSLPPEAVLLGEYNSKSDIWSAGIVMWEIFSYGAVPFPGLSLSEFETKLRAQERLESPLNTPSELFRVIQGCWEQRVSKRSTIASLIEKLRAASTSVLKQIEDGIIALDGRVPPQTPILLDQDREESNANETVCETMDFEGINDGSTVETTDWFHHAAQIHYNQSEMVLAEPPSERCIGELYERTIHTSSTYARSLLEIGGLSTDA</sequence>
<dbReference type="EMBL" id="MRZV01000575">
    <property type="protein sequence ID" value="PIK47539.1"/>
    <property type="molecule type" value="Genomic_DNA"/>
</dbReference>
<evidence type="ECO:0000256" key="1">
    <source>
        <dbReference type="ARBA" id="ARBA00022741"/>
    </source>
</evidence>
<dbReference type="Proteomes" id="UP000230750">
    <property type="component" value="Unassembled WGS sequence"/>
</dbReference>
<dbReference type="PROSITE" id="PS50835">
    <property type="entry name" value="IG_LIKE"/>
    <property type="match status" value="1"/>
</dbReference>
<keyword evidence="8" id="KW-1185">Reference proteome</keyword>
<dbReference type="PRINTS" id="PR00109">
    <property type="entry name" value="TYRKINASE"/>
</dbReference>
<proteinExistence type="predicted"/>
<reference evidence="7 8" key="1">
    <citation type="journal article" date="2017" name="PLoS Biol.">
        <title>The sea cucumber genome provides insights into morphological evolution and visceral regeneration.</title>
        <authorList>
            <person name="Zhang X."/>
            <person name="Sun L."/>
            <person name="Yuan J."/>
            <person name="Sun Y."/>
            <person name="Gao Y."/>
            <person name="Zhang L."/>
            <person name="Li S."/>
            <person name="Dai H."/>
            <person name="Hamel J.F."/>
            <person name="Liu C."/>
            <person name="Yu Y."/>
            <person name="Liu S."/>
            <person name="Lin W."/>
            <person name="Guo K."/>
            <person name="Jin S."/>
            <person name="Xu P."/>
            <person name="Storey K.B."/>
            <person name="Huan P."/>
            <person name="Zhang T."/>
            <person name="Zhou Y."/>
            <person name="Zhang J."/>
            <person name="Lin C."/>
            <person name="Li X."/>
            <person name="Xing L."/>
            <person name="Huo D."/>
            <person name="Sun M."/>
            <person name="Wang L."/>
            <person name="Mercier A."/>
            <person name="Li F."/>
            <person name="Yang H."/>
            <person name="Xiang J."/>
        </authorList>
    </citation>
    <scope>NUCLEOTIDE SEQUENCE [LARGE SCALE GENOMIC DNA]</scope>
    <source>
        <strain evidence="7">Shaxun</strain>
        <tissue evidence="7">Muscle</tissue>
    </source>
</reference>
<evidence type="ECO:0000313" key="7">
    <source>
        <dbReference type="EMBL" id="PIK47539.1"/>
    </source>
</evidence>
<feature type="signal peptide" evidence="4">
    <location>
        <begin position="1"/>
        <end position="24"/>
    </location>
</feature>
<feature type="region of interest" description="Disordered" evidence="3">
    <location>
        <begin position="274"/>
        <end position="295"/>
    </location>
</feature>
<dbReference type="Pfam" id="PF07714">
    <property type="entry name" value="PK_Tyr_Ser-Thr"/>
    <property type="match status" value="1"/>
</dbReference>
<name>A0A2G8KHS8_STIJA</name>